<sequence>MGNSAVLSSVELYDPLKVIWTSSTSMSIGRYEHTASVVKTGMVLVTGGLDSYEHLINAELYDPIANVWMPTGNMSHLRYGHAASVIGDGQVLITGGYDLAVLRSAELYNAL</sequence>
<dbReference type="PANTHER" id="PTHR46344:SF27">
    <property type="entry name" value="KELCH REPEAT SUPERFAMILY PROTEIN"/>
    <property type="match status" value="1"/>
</dbReference>
<evidence type="ECO:0000313" key="4">
    <source>
        <dbReference type="Proteomes" id="UP000663852"/>
    </source>
</evidence>
<reference evidence="3" key="1">
    <citation type="submission" date="2021-02" db="EMBL/GenBank/DDBJ databases">
        <authorList>
            <person name="Nowell W R."/>
        </authorList>
    </citation>
    <scope>NUCLEOTIDE SEQUENCE</scope>
</reference>
<keyword evidence="1" id="KW-0880">Kelch repeat</keyword>
<evidence type="ECO:0000313" key="3">
    <source>
        <dbReference type="EMBL" id="CAF1552041.1"/>
    </source>
</evidence>
<name>A0A815X1X5_ADIRI</name>
<evidence type="ECO:0000256" key="1">
    <source>
        <dbReference type="ARBA" id="ARBA00022441"/>
    </source>
</evidence>
<gene>
    <name evidence="3" type="ORF">EDS130_LOCUS46070</name>
</gene>
<dbReference type="Gene3D" id="2.130.10.80">
    <property type="entry name" value="Galactose oxidase/kelch, beta-propeller"/>
    <property type="match status" value="2"/>
</dbReference>
<dbReference type="InterPro" id="IPR006652">
    <property type="entry name" value="Kelch_1"/>
</dbReference>
<evidence type="ECO:0000256" key="2">
    <source>
        <dbReference type="ARBA" id="ARBA00022737"/>
    </source>
</evidence>
<dbReference type="SUPFAM" id="SSF117281">
    <property type="entry name" value="Kelch motif"/>
    <property type="match status" value="1"/>
</dbReference>
<dbReference type="EMBL" id="CAJNOJ010001494">
    <property type="protein sequence ID" value="CAF1552041.1"/>
    <property type="molecule type" value="Genomic_DNA"/>
</dbReference>
<dbReference type="InterPro" id="IPR015915">
    <property type="entry name" value="Kelch-typ_b-propeller"/>
</dbReference>
<keyword evidence="2" id="KW-0677">Repeat</keyword>
<dbReference type="AlphaFoldDB" id="A0A815X1X5"/>
<dbReference type="Proteomes" id="UP000663852">
    <property type="component" value="Unassembled WGS sequence"/>
</dbReference>
<proteinExistence type="predicted"/>
<dbReference type="OrthoDB" id="10250130at2759"/>
<dbReference type="Pfam" id="PF01344">
    <property type="entry name" value="Kelch_1"/>
    <property type="match status" value="1"/>
</dbReference>
<protein>
    <submittedName>
        <fullName evidence="3">Uncharacterized protein</fullName>
    </submittedName>
</protein>
<dbReference type="PANTHER" id="PTHR46344">
    <property type="entry name" value="OS02G0202900 PROTEIN"/>
    <property type="match status" value="1"/>
</dbReference>
<accession>A0A815X1X5</accession>
<organism evidence="3 4">
    <name type="scientific">Adineta ricciae</name>
    <name type="common">Rotifer</name>
    <dbReference type="NCBI Taxonomy" id="249248"/>
    <lineage>
        <taxon>Eukaryota</taxon>
        <taxon>Metazoa</taxon>
        <taxon>Spiralia</taxon>
        <taxon>Gnathifera</taxon>
        <taxon>Rotifera</taxon>
        <taxon>Eurotatoria</taxon>
        <taxon>Bdelloidea</taxon>
        <taxon>Adinetida</taxon>
        <taxon>Adinetidae</taxon>
        <taxon>Adineta</taxon>
    </lineage>
</organism>
<dbReference type="SMART" id="SM00612">
    <property type="entry name" value="Kelch"/>
    <property type="match status" value="2"/>
</dbReference>
<comment type="caution">
    <text evidence="3">The sequence shown here is derived from an EMBL/GenBank/DDBJ whole genome shotgun (WGS) entry which is preliminary data.</text>
</comment>
<dbReference type="InterPro" id="IPR037293">
    <property type="entry name" value="Gal_Oxidase_central_sf"/>
</dbReference>